<dbReference type="FunFam" id="3.90.980.10:FF:000001">
    <property type="entry name" value="DNA primase"/>
    <property type="match status" value="1"/>
</dbReference>
<sequence>MAGRIPQDFIDDLLHRTDIVDVVEERIKLKRTGKNYSGLCPFHQEKTPSFSVNPDKQFYYCFGCGAGGNALGFVMEYDRLEFREAVETLAKRHGLEIPAQSNGPQHRADKERQQSYALLQQASDYYQQQLREHPERDKAVDYLKQRGLSGSIAKRFGIGYAPPGWDNLLKHIGTEQQNKLDDAGMLIMKPEQKRTYDRFRDRIMFPIIDMRGRTIAFGGRVLTDEKPKYLNSPETHTFKKHEELYGLYQARQANRELHRVLIVEGYMDVVALAQFGITNAVATLGTATSANHLQRLFKLMPEVVFCFDGDNAGRQAAQRALETALPLMEDGRQAKFLFLPDGEDPDSMVRSEGTEAFNRRVDQALPLSEFLFDSLSDSLDLESGEGRARLSALAVPMIDKIPGQVFQQLMRQQLSEISGLERQFFTPKAEPSPPSAAPQNSAPSHRAPDYSDYDPGYGDYDAGPAEPPSSFKARTNRHRPAAALATTSNGARALQLLLHNPKLALKVDLETSDALGSLQHTEQGLLKALIEQLRNDPNIPTAILLLQWRDSDYGPQLKQLASKELLISSGEQREQEFLGCLEQLLRQTREAELDYLKEKQQNQQLSSKDKKRLTELLLAGQRRNHR</sequence>
<dbReference type="RefSeq" id="WP_114696224.1">
    <property type="nucleotide sequence ID" value="NZ_QQOH01000003.1"/>
</dbReference>
<dbReference type="Gene3D" id="1.10.860.10">
    <property type="entry name" value="DNAb Helicase, Chain A"/>
    <property type="match status" value="1"/>
</dbReference>
<dbReference type="SMART" id="SM00766">
    <property type="entry name" value="DnaG_DnaB_bind"/>
    <property type="match status" value="1"/>
</dbReference>
<dbReference type="Gene3D" id="3.90.580.10">
    <property type="entry name" value="Zinc finger, CHC2-type domain"/>
    <property type="match status" value="1"/>
</dbReference>
<dbReference type="GO" id="GO:0003677">
    <property type="term" value="F:DNA binding"/>
    <property type="evidence" value="ECO:0007669"/>
    <property type="project" value="UniProtKB-KW"/>
</dbReference>
<accession>A0A369WCX3</accession>
<dbReference type="InterPro" id="IPR050219">
    <property type="entry name" value="DnaG_primase"/>
</dbReference>
<dbReference type="PANTHER" id="PTHR30313:SF2">
    <property type="entry name" value="DNA PRIMASE"/>
    <property type="match status" value="1"/>
</dbReference>
<dbReference type="SUPFAM" id="SSF117023">
    <property type="entry name" value="DNA primase DnaG, C-terminal domain"/>
    <property type="match status" value="1"/>
</dbReference>
<dbReference type="SMART" id="SM00400">
    <property type="entry name" value="ZnF_CHCC"/>
    <property type="match status" value="1"/>
</dbReference>
<feature type="region of interest" description="Disordered" evidence="15">
    <location>
        <begin position="426"/>
        <end position="481"/>
    </location>
</feature>
<dbReference type="InterPro" id="IPR037068">
    <property type="entry name" value="DNA_primase_core_N_sf"/>
</dbReference>
<dbReference type="GO" id="GO:0008270">
    <property type="term" value="F:zinc ion binding"/>
    <property type="evidence" value="ECO:0007669"/>
    <property type="project" value="UniProtKB-UniRule"/>
</dbReference>
<evidence type="ECO:0000259" key="16">
    <source>
        <dbReference type="PROSITE" id="PS50880"/>
    </source>
</evidence>
<dbReference type="InterPro" id="IPR030846">
    <property type="entry name" value="DnaG_bac"/>
</dbReference>
<dbReference type="Gene3D" id="1.20.50.20">
    <property type="entry name" value="DnaG, RNA polymerase domain, helical bundle"/>
    <property type="match status" value="1"/>
</dbReference>
<feature type="domain" description="Toprim" evidence="16">
    <location>
        <begin position="258"/>
        <end position="340"/>
    </location>
</feature>
<organism evidence="17 18">
    <name type="scientific">Motiliproteus coralliicola</name>
    <dbReference type="NCBI Taxonomy" id="2283196"/>
    <lineage>
        <taxon>Bacteria</taxon>
        <taxon>Pseudomonadati</taxon>
        <taxon>Pseudomonadota</taxon>
        <taxon>Gammaproteobacteria</taxon>
        <taxon>Oceanospirillales</taxon>
        <taxon>Oceanospirillaceae</taxon>
        <taxon>Motiliproteus</taxon>
    </lineage>
</organism>
<evidence type="ECO:0000256" key="3">
    <source>
        <dbReference type="ARBA" id="ARBA00022679"/>
    </source>
</evidence>
<comment type="similarity">
    <text evidence="12 13">Belongs to the DnaG primase family.</text>
</comment>
<comment type="function">
    <text evidence="12 13">RNA polymerase that catalyzes the synthesis of short RNA molecules used as primers for DNA polymerase during DNA replication.</text>
</comment>
<dbReference type="FunFam" id="3.40.1360.10:FF:000002">
    <property type="entry name" value="DNA primase"/>
    <property type="match status" value="1"/>
</dbReference>
<evidence type="ECO:0000256" key="15">
    <source>
        <dbReference type="SAM" id="MobiDB-lite"/>
    </source>
</evidence>
<dbReference type="Pfam" id="PF13155">
    <property type="entry name" value="Toprim_2"/>
    <property type="match status" value="1"/>
</dbReference>
<dbReference type="FunFam" id="3.90.580.10:FF:000001">
    <property type="entry name" value="DNA primase"/>
    <property type="match status" value="1"/>
</dbReference>
<evidence type="ECO:0000256" key="9">
    <source>
        <dbReference type="ARBA" id="ARBA00022842"/>
    </source>
</evidence>
<dbReference type="CDD" id="cd03364">
    <property type="entry name" value="TOPRIM_DnaG_primases"/>
    <property type="match status" value="1"/>
</dbReference>
<dbReference type="AlphaFoldDB" id="A0A369WCX3"/>
<evidence type="ECO:0000256" key="6">
    <source>
        <dbReference type="ARBA" id="ARBA00022723"/>
    </source>
</evidence>
<keyword evidence="5 12" id="KW-0235">DNA replication</keyword>
<keyword evidence="1 12" id="KW-0240">DNA-directed RNA polymerase</keyword>
<dbReference type="InterPro" id="IPR013264">
    <property type="entry name" value="DNAG_N"/>
</dbReference>
<protein>
    <recommendedName>
        <fullName evidence="12 13">DNA primase</fullName>
        <ecNumber evidence="12">2.7.7.101</ecNumber>
    </recommendedName>
</protein>
<dbReference type="InterPro" id="IPR034151">
    <property type="entry name" value="TOPRIM_DnaG_bac"/>
</dbReference>
<dbReference type="PIRSF" id="PIRSF002811">
    <property type="entry name" value="DnaG"/>
    <property type="match status" value="1"/>
</dbReference>
<dbReference type="InterPro" id="IPR006171">
    <property type="entry name" value="TOPRIM_dom"/>
</dbReference>
<dbReference type="Pfam" id="PF08275">
    <property type="entry name" value="DNAG_N"/>
    <property type="match status" value="1"/>
</dbReference>
<dbReference type="GO" id="GO:0006269">
    <property type="term" value="P:DNA replication, synthesis of primer"/>
    <property type="evidence" value="ECO:0007669"/>
    <property type="project" value="UniProtKB-UniRule"/>
</dbReference>
<keyword evidence="6 12" id="KW-0479">Metal-binding</keyword>
<evidence type="ECO:0000313" key="18">
    <source>
        <dbReference type="Proteomes" id="UP000253769"/>
    </source>
</evidence>
<dbReference type="InterPro" id="IPR002694">
    <property type="entry name" value="Znf_CHC2"/>
</dbReference>
<dbReference type="PROSITE" id="PS50880">
    <property type="entry name" value="TOPRIM"/>
    <property type="match status" value="1"/>
</dbReference>
<evidence type="ECO:0000256" key="11">
    <source>
        <dbReference type="ARBA" id="ARBA00023163"/>
    </source>
</evidence>
<keyword evidence="18" id="KW-1185">Reference proteome</keyword>
<dbReference type="NCBIfam" id="TIGR01391">
    <property type="entry name" value="dnaG"/>
    <property type="match status" value="1"/>
</dbReference>
<evidence type="ECO:0000256" key="10">
    <source>
        <dbReference type="ARBA" id="ARBA00023125"/>
    </source>
</evidence>
<dbReference type="HAMAP" id="MF_00974">
    <property type="entry name" value="DNA_primase_DnaG"/>
    <property type="match status" value="1"/>
</dbReference>
<name>A0A369WCX3_9GAMM</name>
<dbReference type="InterPro" id="IPR019475">
    <property type="entry name" value="DNA_primase_DnaB-bd"/>
</dbReference>
<dbReference type="SUPFAM" id="SSF57783">
    <property type="entry name" value="Zinc beta-ribbon"/>
    <property type="match status" value="1"/>
</dbReference>
<dbReference type="InterPro" id="IPR006295">
    <property type="entry name" value="DNA_primase_DnaG"/>
</dbReference>
<proteinExistence type="inferred from homology"/>
<keyword evidence="3 12" id="KW-0808">Transferase</keyword>
<dbReference type="InterPro" id="IPR013173">
    <property type="entry name" value="DNA_primase_DnaG_DnaB-bd_dom"/>
</dbReference>
<dbReference type="GO" id="GO:1990077">
    <property type="term" value="C:primosome complex"/>
    <property type="evidence" value="ECO:0007669"/>
    <property type="project" value="UniProtKB-KW"/>
</dbReference>
<dbReference type="Proteomes" id="UP000253769">
    <property type="component" value="Unassembled WGS sequence"/>
</dbReference>
<dbReference type="Pfam" id="PF01807">
    <property type="entry name" value="Zn_ribbon_DnaG"/>
    <property type="match status" value="1"/>
</dbReference>
<evidence type="ECO:0000256" key="1">
    <source>
        <dbReference type="ARBA" id="ARBA00022478"/>
    </source>
</evidence>
<feature type="zinc finger region" description="CHC2-type" evidence="12 14">
    <location>
        <begin position="40"/>
        <end position="64"/>
    </location>
</feature>
<keyword evidence="2 12" id="KW-0639">Primosome</keyword>
<dbReference type="SUPFAM" id="SSF56731">
    <property type="entry name" value="DNA primase core"/>
    <property type="match status" value="1"/>
</dbReference>
<keyword evidence="10 12" id="KW-0238">DNA-binding</keyword>
<evidence type="ECO:0000256" key="2">
    <source>
        <dbReference type="ARBA" id="ARBA00022515"/>
    </source>
</evidence>
<dbReference type="GO" id="GO:0003899">
    <property type="term" value="F:DNA-directed RNA polymerase activity"/>
    <property type="evidence" value="ECO:0007669"/>
    <property type="project" value="UniProtKB-UniRule"/>
</dbReference>
<dbReference type="InterPro" id="IPR036977">
    <property type="entry name" value="DNA_primase_Znf_CHC2"/>
</dbReference>
<evidence type="ECO:0000256" key="12">
    <source>
        <dbReference type="HAMAP-Rule" id="MF_00974"/>
    </source>
</evidence>
<dbReference type="GO" id="GO:0005737">
    <property type="term" value="C:cytoplasm"/>
    <property type="evidence" value="ECO:0007669"/>
    <property type="project" value="TreeGrafter"/>
</dbReference>
<keyword evidence="4 12" id="KW-0548">Nucleotidyltransferase</keyword>
<dbReference type="GO" id="GO:0000428">
    <property type="term" value="C:DNA-directed RNA polymerase complex"/>
    <property type="evidence" value="ECO:0007669"/>
    <property type="project" value="UniProtKB-KW"/>
</dbReference>
<dbReference type="Pfam" id="PF10410">
    <property type="entry name" value="DnaB_bind"/>
    <property type="match status" value="1"/>
</dbReference>
<dbReference type="Pfam" id="PF08278">
    <property type="entry name" value="DnaG_DnaB_bind"/>
    <property type="match status" value="1"/>
</dbReference>
<evidence type="ECO:0000256" key="4">
    <source>
        <dbReference type="ARBA" id="ARBA00022695"/>
    </source>
</evidence>
<evidence type="ECO:0000256" key="7">
    <source>
        <dbReference type="ARBA" id="ARBA00022771"/>
    </source>
</evidence>
<comment type="caution">
    <text evidence="17">The sequence shown here is derived from an EMBL/GenBank/DDBJ whole genome shotgun (WGS) entry which is preliminary data.</text>
</comment>
<dbReference type="EC" id="2.7.7.101" evidence="12"/>
<evidence type="ECO:0000313" key="17">
    <source>
        <dbReference type="EMBL" id="RDE19880.1"/>
    </source>
</evidence>
<evidence type="ECO:0000256" key="14">
    <source>
        <dbReference type="PIRSR" id="PIRSR002811-1"/>
    </source>
</evidence>
<reference evidence="17 18" key="1">
    <citation type="submission" date="2018-07" db="EMBL/GenBank/DDBJ databases">
        <title>Motiliproteus coralliicola sp. nov., a bacterium isolated from Coral.</title>
        <authorList>
            <person name="Wang G."/>
        </authorList>
    </citation>
    <scope>NUCLEOTIDE SEQUENCE [LARGE SCALE GENOMIC DNA]</scope>
    <source>
        <strain evidence="17 18">C34</strain>
    </source>
</reference>
<dbReference type="Gene3D" id="3.90.980.10">
    <property type="entry name" value="DNA primase, catalytic core, N-terminal domain"/>
    <property type="match status" value="1"/>
</dbReference>
<keyword evidence="7 12" id="KW-0863">Zinc-finger</keyword>
<keyword evidence="9" id="KW-0460">Magnesium</keyword>
<comment type="subunit">
    <text evidence="12">Monomer. Interacts with DnaB.</text>
</comment>
<dbReference type="EMBL" id="QQOH01000003">
    <property type="protein sequence ID" value="RDE19880.1"/>
    <property type="molecule type" value="Genomic_DNA"/>
</dbReference>
<keyword evidence="8 12" id="KW-0862">Zinc</keyword>
<dbReference type="InterPro" id="IPR016136">
    <property type="entry name" value="DNA_helicase_N/primase_C"/>
</dbReference>
<keyword evidence="11 12" id="KW-0804">Transcription</keyword>
<dbReference type="Gene3D" id="3.40.1360.10">
    <property type="match status" value="1"/>
</dbReference>
<dbReference type="SMART" id="SM00493">
    <property type="entry name" value="TOPRIM"/>
    <property type="match status" value="1"/>
</dbReference>
<gene>
    <name evidence="12" type="primary">dnaG</name>
    <name evidence="17" type="ORF">DV711_13505</name>
</gene>
<dbReference type="PANTHER" id="PTHR30313">
    <property type="entry name" value="DNA PRIMASE"/>
    <property type="match status" value="1"/>
</dbReference>
<evidence type="ECO:0000256" key="5">
    <source>
        <dbReference type="ARBA" id="ARBA00022705"/>
    </source>
</evidence>
<comment type="catalytic activity">
    <reaction evidence="12">
        <text>ssDNA + n NTP = ssDNA/pppN(pN)n-1 hybrid + (n-1) diphosphate.</text>
        <dbReference type="EC" id="2.7.7.101"/>
    </reaction>
</comment>
<comment type="domain">
    <text evidence="12">Contains an N-terminal zinc-binding domain, a central core domain that contains the primase activity, and a C-terminal DnaB-binding domain.</text>
</comment>
<evidence type="ECO:0000256" key="8">
    <source>
        <dbReference type="ARBA" id="ARBA00022833"/>
    </source>
</evidence>
<dbReference type="OrthoDB" id="9803773at2"/>
<feature type="compositionally biased region" description="Low complexity" evidence="15">
    <location>
        <begin position="453"/>
        <end position="464"/>
    </location>
</feature>
<comment type="cofactor">
    <cofactor evidence="12 13 14">
        <name>Zn(2+)</name>
        <dbReference type="ChEBI" id="CHEBI:29105"/>
    </cofactor>
    <text evidence="12 13 14">Binds 1 zinc ion per monomer.</text>
</comment>
<evidence type="ECO:0000256" key="13">
    <source>
        <dbReference type="PIRNR" id="PIRNR002811"/>
    </source>
</evidence>